<name>A0A1H9HBG9_9RHOB</name>
<comment type="similarity">
    <text evidence="3">Belongs to the ATPase gamma chain family.</text>
</comment>
<dbReference type="STRING" id="657014.SAMN04488092_10953"/>
<keyword evidence="6" id="KW-0406">Ion transport</keyword>
<dbReference type="Pfam" id="PF00231">
    <property type="entry name" value="ATP-synt"/>
    <property type="match status" value="1"/>
</dbReference>
<evidence type="ECO:0000256" key="1">
    <source>
        <dbReference type="ARBA" id="ARBA00003456"/>
    </source>
</evidence>
<dbReference type="SUPFAM" id="SSF52943">
    <property type="entry name" value="ATP synthase (F1-ATPase), gamma subunit"/>
    <property type="match status" value="1"/>
</dbReference>
<dbReference type="Proteomes" id="UP000198634">
    <property type="component" value="Unassembled WGS sequence"/>
</dbReference>
<dbReference type="GO" id="GO:0046933">
    <property type="term" value="F:proton-transporting ATP synthase activity, rotational mechanism"/>
    <property type="evidence" value="ECO:0007669"/>
    <property type="project" value="InterPro"/>
</dbReference>
<keyword evidence="5" id="KW-0375">Hydrogen ion transport</keyword>
<dbReference type="RefSeq" id="WP_090270227.1">
    <property type="nucleotide sequence ID" value="NZ_FOEP01000009.1"/>
</dbReference>
<comment type="function">
    <text evidence="1">Produces ATP from ADP in the presence of a proton gradient across the membrane. The gamma chain is believed to be important in regulating ATPase activity and the flow of protons through the CF(0) complex.</text>
</comment>
<dbReference type="Gene3D" id="1.10.287.80">
    <property type="entry name" value="ATP synthase, gamma subunit, helix hairpin domain"/>
    <property type="match status" value="1"/>
</dbReference>
<evidence type="ECO:0000256" key="2">
    <source>
        <dbReference type="ARBA" id="ARBA00004170"/>
    </source>
</evidence>
<dbReference type="InterPro" id="IPR035968">
    <property type="entry name" value="ATP_synth_F1_ATPase_gsu"/>
</dbReference>
<keyword evidence="11" id="KW-1185">Reference proteome</keyword>
<keyword evidence="7" id="KW-0472">Membrane</keyword>
<organism evidence="10 11">
    <name type="scientific">Thalassovita taeanensis</name>
    <dbReference type="NCBI Taxonomy" id="657014"/>
    <lineage>
        <taxon>Bacteria</taxon>
        <taxon>Pseudomonadati</taxon>
        <taxon>Pseudomonadota</taxon>
        <taxon>Alphaproteobacteria</taxon>
        <taxon>Rhodobacterales</taxon>
        <taxon>Roseobacteraceae</taxon>
        <taxon>Thalassovita</taxon>
    </lineage>
</organism>
<protein>
    <submittedName>
        <fullName evidence="10">F-type H+-transporting ATPase subunit gamma</fullName>
    </submittedName>
</protein>
<evidence type="ECO:0000256" key="4">
    <source>
        <dbReference type="ARBA" id="ARBA00022448"/>
    </source>
</evidence>
<sequence>MRRPEDIKARIGNIEQIEGVVVAMRAMAAAHAQEARKHLTAIREQERTVARAMIDALSLLPGAAHPTGETQDGLHLRIVVGAAQGFSGSYSDRIISGALGEMEGAEGANGGASDAFLLVGQRCISEFEGRGIAPVWSENMASHPGEVPQLASQIVDAVFALIDRSAFVRVSIIYGEPDKTDQSLTVRHLMPFDFSRFEKAARSDAPLITLLPSVLVTHLVEEYVFTEICEALMLGFAAENDARMSAMSRARTNVRQIREDLRTQFTQARQEQTTTEIIELSNDDT</sequence>
<evidence type="ECO:0000256" key="8">
    <source>
        <dbReference type="ARBA" id="ARBA00023196"/>
    </source>
</evidence>
<comment type="subcellular location">
    <subcellularLocation>
        <location evidence="2">Membrane</location>
        <topology evidence="2">Peripheral membrane protein</topology>
    </subcellularLocation>
</comment>
<evidence type="ECO:0000256" key="6">
    <source>
        <dbReference type="ARBA" id="ARBA00023065"/>
    </source>
</evidence>
<keyword evidence="8" id="KW-0139">CF(1)</keyword>
<evidence type="ECO:0000256" key="9">
    <source>
        <dbReference type="ARBA" id="ARBA00023310"/>
    </source>
</evidence>
<dbReference type="Gene3D" id="3.40.1380.10">
    <property type="match status" value="1"/>
</dbReference>
<evidence type="ECO:0000313" key="11">
    <source>
        <dbReference type="Proteomes" id="UP000198634"/>
    </source>
</evidence>
<dbReference type="GO" id="GO:0045259">
    <property type="term" value="C:proton-transporting ATP synthase complex"/>
    <property type="evidence" value="ECO:0007669"/>
    <property type="project" value="UniProtKB-KW"/>
</dbReference>
<evidence type="ECO:0000256" key="7">
    <source>
        <dbReference type="ARBA" id="ARBA00023136"/>
    </source>
</evidence>
<dbReference type="PRINTS" id="PR00126">
    <property type="entry name" value="ATPASEGAMMA"/>
</dbReference>
<dbReference type="OrthoDB" id="6169121at2"/>
<accession>A0A1H9HBG9</accession>
<keyword evidence="9" id="KW-0066">ATP synthesis</keyword>
<dbReference type="EMBL" id="FOEP01000009">
    <property type="protein sequence ID" value="SEQ59675.1"/>
    <property type="molecule type" value="Genomic_DNA"/>
</dbReference>
<dbReference type="AlphaFoldDB" id="A0A1H9HBG9"/>
<evidence type="ECO:0000256" key="3">
    <source>
        <dbReference type="ARBA" id="ARBA00007681"/>
    </source>
</evidence>
<dbReference type="InterPro" id="IPR000131">
    <property type="entry name" value="ATP_synth_F1_gsu"/>
</dbReference>
<keyword evidence="4" id="KW-0813">Transport</keyword>
<evidence type="ECO:0000313" key="10">
    <source>
        <dbReference type="EMBL" id="SEQ59675.1"/>
    </source>
</evidence>
<gene>
    <name evidence="10" type="ORF">SAMN04488092_10953</name>
</gene>
<proteinExistence type="inferred from homology"/>
<evidence type="ECO:0000256" key="5">
    <source>
        <dbReference type="ARBA" id="ARBA00022781"/>
    </source>
</evidence>
<reference evidence="10 11" key="1">
    <citation type="submission" date="2016-10" db="EMBL/GenBank/DDBJ databases">
        <authorList>
            <person name="de Groot N.N."/>
        </authorList>
    </citation>
    <scope>NUCLEOTIDE SEQUENCE [LARGE SCALE GENOMIC DNA]</scope>
    <source>
        <strain evidence="10 11">DSM 22007</strain>
    </source>
</reference>